<name>A0ABS9J4V8_9FLAO</name>
<dbReference type="Gene3D" id="1.10.3290.10">
    <property type="entry name" value="Fido-like domain"/>
    <property type="match status" value="1"/>
</dbReference>
<dbReference type="PANTHER" id="PTHR13504">
    <property type="entry name" value="FIDO DOMAIN-CONTAINING PROTEIN DDB_G0283145"/>
    <property type="match status" value="1"/>
</dbReference>
<feature type="domain" description="Fido" evidence="1">
    <location>
        <begin position="122"/>
        <end position="272"/>
    </location>
</feature>
<dbReference type="InterPro" id="IPR025758">
    <property type="entry name" value="Fic/DOC_N"/>
</dbReference>
<protein>
    <submittedName>
        <fullName evidence="2">Fic family protein</fullName>
    </submittedName>
</protein>
<organism evidence="2 3">
    <name type="scientific">Joostella atrarenae</name>
    <dbReference type="NCBI Taxonomy" id="679257"/>
    <lineage>
        <taxon>Bacteria</taxon>
        <taxon>Pseudomonadati</taxon>
        <taxon>Bacteroidota</taxon>
        <taxon>Flavobacteriia</taxon>
        <taxon>Flavobacteriales</taxon>
        <taxon>Flavobacteriaceae</taxon>
        <taxon>Joostella</taxon>
    </lineage>
</organism>
<comment type="caution">
    <text evidence="2">The sequence shown here is derived from an EMBL/GenBank/DDBJ whole genome shotgun (WGS) entry which is preliminary data.</text>
</comment>
<proteinExistence type="predicted"/>
<dbReference type="InterPro" id="IPR003812">
    <property type="entry name" value="Fido"/>
</dbReference>
<dbReference type="Proteomes" id="UP000829517">
    <property type="component" value="Unassembled WGS sequence"/>
</dbReference>
<dbReference type="PANTHER" id="PTHR13504:SF38">
    <property type="entry name" value="FIDO DOMAIN-CONTAINING PROTEIN"/>
    <property type="match status" value="1"/>
</dbReference>
<sequence length="380" mass="43640">MDDYKAGSYIIHRRYVNFQPTFINKEWLINNREVLSLLSKADRQVGRLDMFSEYVNMDMFVNMHIFKEVVQSSNIDGAYLTLEEAFMKKEDLAEDKKGAWQAVRDCVSATNKSINSLKNQSLQASLIKEAHKTLSGKNKAKEFMPGEYRRTQNWIGGSSVIHASFVPPTHKSIDYLMEDLLAFGNDKSNALPDLLKVALIHYQFETIHPFVDGNGKIGRLLIVLNLMDEKLIRLPILYFSDYLQRNKDEYFRSLNKVRKDNDLQQWLKFFLKGIAEVAKDGAGNLNKILQMQRLVNRAVNKLDESSDEVKKVVAFLYLNPVIDVNDVVELINVSEERANTIIKTLVELGILCHIDRVSRVEVYSFKKYIDLFGVQGSGNK</sequence>
<accession>A0ABS9J4V8</accession>
<evidence type="ECO:0000313" key="2">
    <source>
        <dbReference type="EMBL" id="MCF8715464.1"/>
    </source>
</evidence>
<reference evidence="2 3" key="1">
    <citation type="submission" date="2021-01" db="EMBL/GenBank/DDBJ databases">
        <title>Genome sequencing of Joostella atrarenae M1-2 (= KCTC 23194).</title>
        <authorList>
            <person name="Zakaria M.R."/>
            <person name="Lam M.Q."/>
            <person name="Chong C.S."/>
        </authorList>
    </citation>
    <scope>NUCLEOTIDE SEQUENCE [LARGE SCALE GENOMIC DNA]</scope>
    <source>
        <strain evidence="2 3">M1-2</strain>
    </source>
</reference>
<dbReference type="InterPro" id="IPR040198">
    <property type="entry name" value="Fido_containing"/>
</dbReference>
<dbReference type="PROSITE" id="PS51459">
    <property type="entry name" value="FIDO"/>
    <property type="match status" value="1"/>
</dbReference>
<dbReference type="SUPFAM" id="SSF140931">
    <property type="entry name" value="Fic-like"/>
    <property type="match status" value="1"/>
</dbReference>
<keyword evidence="3" id="KW-1185">Reference proteome</keyword>
<dbReference type="RefSeq" id="WP_236959428.1">
    <property type="nucleotide sequence ID" value="NZ_JAETXX010000007.1"/>
</dbReference>
<evidence type="ECO:0000259" key="1">
    <source>
        <dbReference type="PROSITE" id="PS51459"/>
    </source>
</evidence>
<dbReference type="Pfam" id="PF02661">
    <property type="entry name" value="Fic"/>
    <property type="match status" value="1"/>
</dbReference>
<dbReference type="InterPro" id="IPR036597">
    <property type="entry name" value="Fido-like_dom_sf"/>
</dbReference>
<dbReference type="Pfam" id="PF13784">
    <property type="entry name" value="Fic_N"/>
    <property type="match status" value="1"/>
</dbReference>
<dbReference type="PIRSF" id="PIRSF038925">
    <property type="entry name" value="AMP-prot_trans"/>
    <property type="match status" value="1"/>
</dbReference>
<gene>
    <name evidence="2" type="ORF">JM658_11555</name>
</gene>
<dbReference type="InterPro" id="IPR026287">
    <property type="entry name" value="SoFic-like"/>
</dbReference>
<dbReference type="EMBL" id="JAETXX010000007">
    <property type="protein sequence ID" value="MCF8715464.1"/>
    <property type="molecule type" value="Genomic_DNA"/>
</dbReference>
<evidence type="ECO:0000313" key="3">
    <source>
        <dbReference type="Proteomes" id="UP000829517"/>
    </source>
</evidence>